<gene>
    <name evidence="2" type="ORF">GCM10010912_59750</name>
</gene>
<evidence type="ECO:0000313" key="2">
    <source>
        <dbReference type="EMBL" id="GGG07146.1"/>
    </source>
</evidence>
<proteinExistence type="predicted"/>
<dbReference type="InterPro" id="IPR052024">
    <property type="entry name" value="Methanogen_methyltrans"/>
</dbReference>
<dbReference type="InterPro" id="IPR000257">
    <property type="entry name" value="Uroporphyrinogen_deCOase"/>
</dbReference>
<keyword evidence="3" id="KW-1185">Reference proteome</keyword>
<dbReference type="Gene3D" id="3.20.20.210">
    <property type="match status" value="1"/>
</dbReference>
<dbReference type="PANTHER" id="PTHR47099:SF1">
    <property type="entry name" value="METHYLCOBAMIDE:COM METHYLTRANSFERASE MTBA"/>
    <property type="match status" value="1"/>
</dbReference>
<dbReference type="PANTHER" id="PTHR47099">
    <property type="entry name" value="METHYLCOBAMIDE:COM METHYLTRANSFERASE MTBA"/>
    <property type="match status" value="1"/>
</dbReference>
<dbReference type="RefSeq" id="WP_189031316.1">
    <property type="nucleotide sequence ID" value="NZ_BMKR01000042.1"/>
</dbReference>
<reference evidence="2" key="2">
    <citation type="submission" date="2020-09" db="EMBL/GenBank/DDBJ databases">
        <authorList>
            <person name="Sun Q."/>
            <person name="Zhou Y."/>
        </authorList>
    </citation>
    <scope>NUCLEOTIDE SEQUENCE</scope>
    <source>
        <strain evidence="2">CGMCC 1.16134</strain>
    </source>
</reference>
<reference evidence="2" key="1">
    <citation type="journal article" date="2014" name="Int. J. Syst. Evol. Microbiol.">
        <title>Complete genome sequence of Corynebacterium casei LMG S-19264T (=DSM 44701T), isolated from a smear-ripened cheese.</title>
        <authorList>
            <consortium name="US DOE Joint Genome Institute (JGI-PGF)"/>
            <person name="Walter F."/>
            <person name="Albersmeier A."/>
            <person name="Kalinowski J."/>
            <person name="Ruckert C."/>
        </authorList>
    </citation>
    <scope>NUCLEOTIDE SEQUENCE</scope>
    <source>
        <strain evidence="2">CGMCC 1.16134</strain>
    </source>
</reference>
<name>A0A917FW61_9BACL</name>
<organism evidence="2 3">
    <name type="scientific">Paenibacillus albidus</name>
    <dbReference type="NCBI Taxonomy" id="2041023"/>
    <lineage>
        <taxon>Bacteria</taxon>
        <taxon>Bacillati</taxon>
        <taxon>Bacillota</taxon>
        <taxon>Bacilli</taxon>
        <taxon>Bacillales</taxon>
        <taxon>Paenibacillaceae</taxon>
        <taxon>Paenibacillus</taxon>
    </lineage>
</organism>
<comment type="caution">
    <text evidence="2">The sequence shown here is derived from an EMBL/GenBank/DDBJ whole genome shotgun (WGS) entry which is preliminary data.</text>
</comment>
<sequence>MKTLPMSKFIKEGNSNRIPFFPVLDNYYSYNASLHSKDTCGINNFLIQISKECQLDGFTAYFNSANFLTTEFLMDDAERVSVSWSIDENKFAEELACIADVVNQIGKTHHITVPIKAPFEFGALQFGPTPFYTALISDEDNVMKIMDEMLKIDEVIVDGLRTINIDSITVKDSLASTSIIKKDHYVKYASPYEKKIIAKIKEYLPVVLHVCQDSSPIIGNMLNTGADVLEIDFLVQLAEARDIVNSQAIIKGNLDPLFLQTKDMEELRNTVLEVLHAMKGFPYILSTGDSITPDTPVENIKFIANICRNMNI</sequence>
<protein>
    <recommendedName>
        <fullName evidence="1">Uroporphyrinogen decarboxylase (URO-D) domain-containing protein</fullName>
    </recommendedName>
</protein>
<dbReference type="EMBL" id="BMKR01000042">
    <property type="protein sequence ID" value="GGG07146.1"/>
    <property type="molecule type" value="Genomic_DNA"/>
</dbReference>
<dbReference type="AlphaFoldDB" id="A0A917FW61"/>
<dbReference type="InterPro" id="IPR038071">
    <property type="entry name" value="UROD/MetE-like_sf"/>
</dbReference>
<dbReference type="SUPFAM" id="SSF51726">
    <property type="entry name" value="UROD/MetE-like"/>
    <property type="match status" value="1"/>
</dbReference>
<accession>A0A917FW61</accession>
<dbReference type="GO" id="GO:0006779">
    <property type="term" value="P:porphyrin-containing compound biosynthetic process"/>
    <property type="evidence" value="ECO:0007669"/>
    <property type="project" value="InterPro"/>
</dbReference>
<evidence type="ECO:0000313" key="3">
    <source>
        <dbReference type="Proteomes" id="UP000637643"/>
    </source>
</evidence>
<dbReference type="GO" id="GO:0004853">
    <property type="term" value="F:uroporphyrinogen decarboxylase activity"/>
    <property type="evidence" value="ECO:0007669"/>
    <property type="project" value="InterPro"/>
</dbReference>
<dbReference type="Pfam" id="PF01208">
    <property type="entry name" value="URO-D"/>
    <property type="match status" value="1"/>
</dbReference>
<evidence type="ECO:0000259" key="1">
    <source>
        <dbReference type="Pfam" id="PF01208"/>
    </source>
</evidence>
<feature type="domain" description="Uroporphyrinogen decarboxylase (URO-D)" evidence="1">
    <location>
        <begin position="74"/>
        <end position="309"/>
    </location>
</feature>
<dbReference type="Proteomes" id="UP000637643">
    <property type="component" value="Unassembled WGS sequence"/>
</dbReference>